<dbReference type="InterPro" id="IPR001077">
    <property type="entry name" value="COMT_C"/>
</dbReference>
<evidence type="ECO:0000313" key="5">
    <source>
        <dbReference type="EMBL" id="KAK5958607.1"/>
    </source>
</evidence>
<evidence type="ECO:0000256" key="3">
    <source>
        <dbReference type="ARBA" id="ARBA00022691"/>
    </source>
</evidence>
<accession>A0AAN8I7W0</accession>
<keyword evidence="3" id="KW-0949">S-adenosyl-L-methionine</keyword>
<dbReference type="EMBL" id="JAKLMC020000001">
    <property type="protein sequence ID" value="KAK5958607.1"/>
    <property type="molecule type" value="Genomic_DNA"/>
</dbReference>
<comment type="caution">
    <text evidence="5">The sequence shown here is derived from an EMBL/GenBank/DDBJ whole genome shotgun (WGS) entry which is preliminary data.</text>
</comment>
<name>A0AAN8I7W0_9EURO</name>
<dbReference type="Proteomes" id="UP001316803">
    <property type="component" value="Unassembled WGS sequence"/>
</dbReference>
<evidence type="ECO:0000259" key="4">
    <source>
        <dbReference type="Pfam" id="PF00891"/>
    </source>
</evidence>
<keyword evidence="1" id="KW-0489">Methyltransferase</keyword>
<sequence>MAQVNNGIGIHDEASDVLQSLNKNAEALRAGNKQARDAMVSDCFRLVASLETPGEAFMRIMWTHSIYPPVIRLASDLKVFDLLKDAEGASKSSVELAKAAGADVRLMSAPPQVSILGITDKVNIRQDNEDLGSETDADSFASTEFANAMADQTYKNTLGLMTPYAASANLTTPEYFKKRDYRWPEDPMDTPVQYPTGDSGKMSFFDMMKRDDQFKGLEGLMKVWLNGRPHWSDEGAGFYPIRKRLIEGADKSPDAAFLVDVGGGHGQDFPRLLANVPETDIPGRLVLQDQPHVIAEITESSLPASVEKMGYNFFTPQPIQGARAYFMHNILHNHTDDKCKLILKQVAGAMKKGYSKLLVWDVVMPDQGAGTNVCCLDWEMLTFYATSERTETEWRKLLQDPEIGLKVTDIVHYSRYDQDLIEVELA</sequence>
<dbReference type="InterPro" id="IPR016461">
    <property type="entry name" value="COMT-like"/>
</dbReference>
<dbReference type="Gene3D" id="3.40.50.150">
    <property type="entry name" value="Vaccinia Virus protein VP39"/>
    <property type="match status" value="1"/>
</dbReference>
<dbReference type="PROSITE" id="PS51683">
    <property type="entry name" value="SAM_OMT_II"/>
    <property type="match status" value="1"/>
</dbReference>
<proteinExistence type="predicted"/>
<dbReference type="SUPFAM" id="SSF53335">
    <property type="entry name" value="S-adenosyl-L-methionine-dependent methyltransferases"/>
    <property type="match status" value="1"/>
</dbReference>
<dbReference type="PANTHER" id="PTHR43712:SF1">
    <property type="entry name" value="HYPOTHETICAL O-METHYLTRANSFERASE (EUROFUNG)-RELATED"/>
    <property type="match status" value="1"/>
</dbReference>
<reference evidence="5 6" key="1">
    <citation type="submission" date="2022-12" db="EMBL/GenBank/DDBJ databases">
        <title>Genomic features and morphological characterization of a novel Knufia sp. strain isolated from spacecraft assembly facility.</title>
        <authorList>
            <person name="Teixeira M."/>
            <person name="Chander A.M."/>
            <person name="Stajich J.E."/>
            <person name="Venkateswaran K."/>
        </authorList>
    </citation>
    <scope>NUCLEOTIDE SEQUENCE [LARGE SCALE GENOMIC DNA]</scope>
    <source>
        <strain evidence="5 6">FJI-L2-BK-P2</strain>
    </source>
</reference>
<evidence type="ECO:0000313" key="6">
    <source>
        <dbReference type="Proteomes" id="UP001316803"/>
    </source>
</evidence>
<feature type="domain" description="O-methyltransferase C-terminal" evidence="4">
    <location>
        <begin position="256"/>
        <end position="399"/>
    </location>
</feature>
<evidence type="ECO:0000256" key="2">
    <source>
        <dbReference type="ARBA" id="ARBA00022679"/>
    </source>
</evidence>
<evidence type="ECO:0000256" key="1">
    <source>
        <dbReference type="ARBA" id="ARBA00022603"/>
    </source>
</evidence>
<organism evidence="5 6">
    <name type="scientific">Knufia fluminis</name>
    <dbReference type="NCBI Taxonomy" id="191047"/>
    <lineage>
        <taxon>Eukaryota</taxon>
        <taxon>Fungi</taxon>
        <taxon>Dikarya</taxon>
        <taxon>Ascomycota</taxon>
        <taxon>Pezizomycotina</taxon>
        <taxon>Eurotiomycetes</taxon>
        <taxon>Chaetothyriomycetidae</taxon>
        <taxon>Chaetothyriales</taxon>
        <taxon>Trichomeriaceae</taxon>
        <taxon>Knufia</taxon>
    </lineage>
</organism>
<gene>
    <name evidence="5" type="ORF">OHC33_000450</name>
</gene>
<protein>
    <recommendedName>
        <fullName evidence="4">O-methyltransferase C-terminal domain-containing protein</fullName>
    </recommendedName>
</protein>
<dbReference type="InterPro" id="IPR029063">
    <property type="entry name" value="SAM-dependent_MTases_sf"/>
</dbReference>
<keyword evidence="2" id="KW-0808">Transferase</keyword>
<keyword evidence="6" id="KW-1185">Reference proteome</keyword>
<dbReference type="Pfam" id="PF00891">
    <property type="entry name" value="Methyltransf_2"/>
    <property type="match status" value="1"/>
</dbReference>
<dbReference type="GO" id="GO:0032259">
    <property type="term" value="P:methylation"/>
    <property type="evidence" value="ECO:0007669"/>
    <property type="project" value="UniProtKB-KW"/>
</dbReference>
<dbReference type="PANTHER" id="PTHR43712">
    <property type="entry name" value="PUTATIVE (AFU_ORTHOLOGUE AFUA_4G14580)-RELATED"/>
    <property type="match status" value="1"/>
</dbReference>
<dbReference type="AlphaFoldDB" id="A0AAN8I7W0"/>
<dbReference type="GO" id="GO:0008171">
    <property type="term" value="F:O-methyltransferase activity"/>
    <property type="evidence" value="ECO:0007669"/>
    <property type="project" value="InterPro"/>
</dbReference>